<evidence type="ECO:0000313" key="2">
    <source>
        <dbReference type="EMBL" id="KAF6041585.1"/>
    </source>
</evidence>
<keyword evidence="1" id="KW-0732">Signal</keyword>
<dbReference type="Gene3D" id="3.30.420.40">
    <property type="match status" value="1"/>
</dbReference>
<gene>
    <name evidence="2" type="ORF">EB796_000098</name>
</gene>
<accession>A0A7J7KU22</accession>
<proteinExistence type="predicted"/>
<organism evidence="2 3">
    <name type="scientific">Bugula neritina</name>
    <name type="common">Brown bryozoan</name>
    <name type="synonym">Sertularia neritina</name>
    <dbReference type="NCBI Taxonomy" id="10212"/>
    <lineage>
        <taxon>Eukaryota</taxon>
        <taxon>Metazoa</taxon>
        <taxon>Spiralia</taxon>
        <taxon>Lophotrochozoa</taxon>
        <taxon>Bryozoa</taxon>
        <taxon>Gymnolaemata</taxon>
        <taxon>Cheilostomatida</taxon>
        <taxon>Flustrina</taxon>
        <taxon>Buguloidea</taxon>
        <taxon>Bugulidae</taxon>
        <taxon>Bugula</taxon>
    </lineage>
</organism>
<comment type="caution">
    <text evidence="2">The sequence shown here is derived from an EMBL/GenBank/DDBJ whole genome shotgun (WGS) entry which is preliminary data.</text>
</comment>
<protein>
    <submittedName>
        <fullName evidence="2">Uncharacterized protein</fullName>
    </submittedName>
</protein>
<keyword evidence="3" id="KW-1185">Reference proteome</keyword>
<feature type="chain" id="PRO_5029583985" evidence="1">
    <location>
        <begin position="18"/>
        <end position="77"/>
    </location>
</feature>
<dbReference type="Gene3D" id="3.90.640.10">
    <property type="entry name" value="Actin, Chain A, domain 4"/>
    <property type="match status" value="1"/>
</dbReference>
<evidence type="ECO:0000256" key="1">
    <source>
        <dbReference type="SAM" id="SignalP"/>
    </source>
</evidence>
<dbReference type="SUPFAM" id="SSF53067">
    <property type="entry name" value="Actin-like ATPase domain"/>
    <property type="match status" value="1"/>
</dbReference>
<sequence>MTIGWTWILYTLCYSDCYNTYTNMLYNNVAGRIQPQSIRRIDFGGGDLTSYMASLLASQGYSFTTPGEVLILLALLV</sequence>
<name>A0A7J7KU22_BUGNE</name>
<feature type="signal peptide" evidence="1">
    <location>
        <begin position="1"/>
        <end position="17"/>
    </location>
</feature>
<dbReference type="InterPro" id="IPR043129">
    <property type="entry name" value="ATPase_NBD"/>
</dbReference>
<dbReference type="Proteomes" id="UP000593567">
    <property type="component" value="Unassembled WGS sequence"/>
</dbReference>
<evidence type="ECO:0000313" key="3">
    <source>
        <dbReference type="Proteomes" id="UP000593567"/>
    </source>
</evidence>
<reference evidence="2" key="1">
    <citation type="submission" date="2020-06" db="EMBL/GenBank/DDBJ databases">
        <title>Draft genome of Bugula neritina, a colonial animal packing powerful symbionts and potential medicines.</title>
        <authorList>
            <person name="Rayko M."/>
        </authorList>
    </citation>
    <scope>NUCLEOTIDE SEQUENCE [LARGE SCALE GENOMIC DNA]</scope>
    <source>
        <strain evidence="2">Kwan_BN1</strain>
    </source>
</reference>
<dbReference type="AlphaFoldDB" id="A0A7J7KU22"/>
<dbReference type="EMBL" id="VXIV02000018">
    <property type="protein sequence ID" value="KAF6041585.1"/>
    <property type="molecule type" value="Genomic_DNA"/>
</dbReference>